<dbReference type="AlphaFoldDB" id="A0A2S4Q0M4"/>
<evidence type="ECO:0000313" key="4">
    <source>
        <dbReference type="Proteomes" id="UP000237438"/>
    </source>
</evidence>
<dbReference type="PANTHER" id="PTHR39610">
    <property type="entry name" value="BZIP DOMAIN-CONTAINING PROTEIN-RELATED"/>
    <property type="match status" value="1"/>
</dbReference>
<feature type="region of interest" description="Disordered" evidence="2">
    <location>
        <begin position="204"/>
        <end position="246"/>
    </location>
</feature>
<feature type="compositionally biased region" description="Polar residues" evidence="2">
    <location>
        <begin position="212"/>
        <end position="245"/>
    </location>
</feature>
<gene>
    <name evidence="3" type="ORF">EPUL_000749</name>
</gene>
<evidence type="ECO:0000256" key="2">
    <source>
        <dbReference type="SAM" id="MobiDB-lite"/>
    </source>
</evidence>
<evidence type="ECO:0000256" key="1">
    <source>
        <dbReference type="SAM" id="Coils"/>
    </source>
</evidence>
<feature type="compositionally biased region" description="Polar residues" evidence="2">
    <location>
        <begin position="58"/>
        <end position="78"/>
    </location>
</feature>
<proteinExistence type="predicted"/>
<sequence>MATAPNPVPFSPLHQNTTEKSSAMSVSQGIPRQSQVQITPRALSPSFTNILPSNQAAVSGASSTGNAVRTPGTSSTFSEKAAGIDAGPGPGPLRLPKPLTAVDLYAQLEKEQEAVVNKLTRELSLLRAAQNTSVVSSVSSTSASGLQDNCEYNVSSLFSGHSHPTPPYINRNRSSSVVSNRSMTAINTSSFVPCMAFDRAVGRNGPARRESNSGVNQINMAGNNTSRRNSASKLNLHSQNQSGASSPIAVPINPTNYHHHYVPEQWPSVNSSYSSRPALYRNNTSRSQSIIGSIGDKEIQLNNRLEEVAKHSTELENVKKENENLKLRVRELEALLSQKKKNIEGGTTKLSEN</sequence>
<dbReference type="PANTHER" id="PTHR39610:SF1">
    <property type="match status" value="1"/>
</dbReference>
<feature type="coiled-coil region" evidence="1">
    <location>
        <begin position="301"/>
        <end position="342"/>
    </location>
</feature>
<keyword evidence="1" id="KW-0175">Coiled coil</keyword>
<keyword evidence="4" id="KW-1185">Reference proteome</keyword>
<evidence type="ECO:0000313" key="3">
    <source>
        <dbReference type="EMBL" id="POS87838.1"/>
    </source>
</evidence>
<feature type="compositionally biased region" description="Polar residues" evidence="2">
    <location>
        <begin position="13"/>
        <end position="36"/>
    </location>
</feature>
<organism evidence="3 4">
    <name type="scientific">Erysiphe pulchra</name>
    <dbReference type="NCBI Taxonomy" id="225359"/>
    <lineage>
        <taxon>Eukaryota</taxon>
        <taxon>Fungi</taxon>
        <taxon>Dikarya</taxon>
        <taxon>Ascomycota</taxon>
        <taxon>Pezizomycotina</taxon>
        <taxon>Leotiomycetes</taxon>
        <taxon>Erysiphales</taxon>
        <taxon>Erysiphaceae</taxon>
        <taxon>Erysiphe</taxon>
    </lineage>
</organism>
<reference evidence="3 4" key="1">
    <citation type="submission" date="2017-10" db="EMBL/GenBank/DDBJ databases">
        <title>Development of genomic resources for the powdery mildew, Erysiphe pulchra.</title>
        <authorList>
            <person name="Wadl P.A."/>
            <person name="Mack B.M."/>
            <person name="Moore G."/>
            <person name="Beltz S.B."/>
        </authorList>
    </citation>
    <scope>NUCLEOTIDE SEQUENCE [LARGE SCALE GENOMIC DNA]</scope>
    <source>
        <strain evidence="3">Cflorida</strain>
    </source>
</reference>
<dbReference type="EMBL" id="PEDP01000063">
    <property type="protein sequence ID" value="POS87838.1"/>
    <property type="molecule type" value="Genomic_DNA"/>
</dbReference>
<name>A0A2S4Q0M4_9PEZI</name>
<feature type="region of interest" description="Disordered" evidence="2">
    <location>
        <begin position="58"/>
        <end position="94"/>
    </location>
</feature>
<dbReference type="OrthoDB" id="5401654at2759"/>
<comment type="caution">
    <text evidence="3">The sequence shown here is derived from an EMBL/GenBank/DDBJ whole genome shotgun (WGS) entry which is preliminary data.</text>
</comment>
<feature type="compositionally biased region" description="Pro residues" evidence="2">
    <location>
        <begin position="1"/>
        <end position="10"/>
    </location>
</feature>
<protein>
    <submittedName>
        <fullName evidence="3">Uncharacterized protein</fullName>
    </submittedName>
</protein>
<accession>A0A2S4Q0M4</accession>
<dbReference type="Proteomes" id="UP000237438">
    <property type="component" value="Unassembled WGS sequence"/>
</dbReference>
<feature type="region of interest" description="Disordered" evidence="2">
    <location>
        <begin position="1"/>
        <end position="36"/>
    </location>
</feature>